<dbReference type="InterPro" id="IPR023566">
    <property type="entry name" value="PPIase_Fpr3/Fpr4-like"/>
</dbReference>
<comment type="catalytic activity">
    <reaction evidence="1 4 5">
        <text>[protein]-peptidylproline (omega=180) = [protein]-peptidylproline (omega=0)</text>
        <dbReference type="Rhea" id="RHEA:16237"/>
        <dbReference type="Rhea" id="RHEA-COMP:10747"/>
        <dbReference type="Rhea" id="RHEA-COMP:10748"/>
        <dbReference type="ChEBI" id="CHEBI:83833"/>
        <dbReference type="ChEBI" id="CHEBI:83834"/>
        <dbReference type="EC" id="5.2.1.8"/>
    </reaction>
</comment>
<dbReference type="SUPFAM" id="SSF54534">
    <property type="entry name" value="FKBP-like"/>
    <property type="match status" value="1"/>
</dbReference>
<evidence type="ECO:0000259" key="7">
    <source>
        <dbReference type="PROSITE" id="PS50059"/>
    </source>
</evidence>
<reference evidence="8" key="1">
    <citation type="submission" date="2021-01" db="EMBL/GenBank/DDBJ databases">
        <authorList>
            <person name="Eckstrom K.M.E."/>
        </authorList>
    </citation>
    <scope>NUCLEOTIDE SEQUENCE</scope>
    <source>
        <strain evidence="8">UVCC 0001</strain>
    </source>
</reference>
<dbReference type="Gene3D" id="2.60.120.340">
    <property type="entry name" value="Nucleoplasmin core domain"/>
    <property type="match status" value="1"/>
</dbReference>
<dbReference type="InterPro" id="IPR041232">
    <property type="entry name" value="NPL"/>
</dbReference>
<feature type="compositionally biased region" description="Basic and acidic residues" evidence="6">
    <location>
        <begin position="145"/>
        <end position="155"/>
    </location>
</feature>
<organism evidence="8 9">
    <name type="scientific">Prototheca wickerhamii</name>
    <dbReference type="NCBI Taxonomy" id="3111"/>
    <lineage>
        <taxon>Eukaryota</taxon>
        <taxon>Viridiplantae</taxon>
        <taxon>Chlorophyta</taxon>
        <taxon>core chlorophytes</taxon>
        <taxon>Trebouxiophyceae</taxon>
        <taxon>Chlorellales</taxon>
        <taxon>Chlorellaceae</taxon>
        <taxon>Prototheca</taxon>
    </lineage>
</organism>
<comment type="similarity">
    <text evidence="4">Belongs to the FKBP-type PPIase family.</text>
</comment>
<dbReference type="PIRSF" id="PIRSF001473">
    <property type="entry name" value="FK506-bp_FPR3"/>
    <property type="match status" value="1"/>
</dbReference>
<feature type="compositionally biased region" description="Acidic residues" evidence="6">
    <location>
        <begin position="100"/>
        <end position="122"/>
    </location>
</feature>
<protein>
    <recommendedName>
        <fullName evidence="4">FK506-binding protein</fullName>
        <ecNumber evidence="4">5.2.1.8</ecNumber>
    </recommendedName>
</protein>
<dbReference type="GO" id="GO:0003755">
    <property type="term" value="F:peptidyl-prolyl cis-trans isomerase activity"/>
    <property type="evidence" value="ECO:0007669"/>
    <property type="project" value="UniProtKB-KW"/>
</dbReference>
<evidence type="ECO:0000256" key="5">
    <source>
        <dbReference type="PROSITE-ProRule" id="PRU00277"/>
    </source>
</evidence>
<dbReference type="InterPro" id="IPR001179">
    <property type="entry name" value="PPIase_FKBP_dom"/>
</dbReference>
<feature type="compositionally biased region" description="Low complexity" evidence="6">
    <location>
        <begin position="201"/>
        <end position="213"/>
    </location>
</feature>
<feature type="compositionally biased region" description="Low complexity" evidence="6">
    <location>
        <begin position="220"/>
        <end position="252"/>
    </location>
</feature>
<evidence type="ECO:0000256" key="4">
    <source>
        <dbReference type="PIRNR" id="PIRNR001473"/>
    </source>
</evidence>
<dbReference type="EMBL" id="JASFZW010000001">
    <property type="protein sequence ID" value="KAK2080366.1"/>
    <property type="molecule type" value="Genomic_DNA"/>
</dbReference>
<evidence type="ECO:0000256" key="2">
    <source>
        <dbReference type="ARBA" id="ARBA00023110"/>
    </source>
</evidence>
<name>A0AAD9IMG2_PROWI</name>
<dbReference type="Gene3D" id="3.10.50.40">
    <property type="match status" value="1"/>
</dbReference>
<feature type="compositionally biased region" description="Basic and acidic residues" evidence="6">
    <location>
        <begin position="186"/>
        <end position="200"/>
    </location>
</feature>
<gene>
    <name evidence="8" type="ORF">QBZ16_000219</name>
</gene>
<dbReference type="PANTHER" id="PTHR43811">
    <property type="entry name" value="FKBP-TYPE PEPTIDYL-PROLYL CIS-TRANS ISOMERASE FKPA"/>
    <property type="match status" value="1"/>
</dbReference>
<dbReference type="AlphaFoldDB" id="A0AAD9IMG2"/>
<evidence type="ECO:0000256" key="3">
    <source>
        <dbReference type="ARBA" id="ARBA00023235"/>
    </source>
</evidence>
<dbReference type="PROSITE" id="PS50059">
    <property type="entry name" value="FKBP_PPIASE"/>
    <property type="match status" value="1"/>
</dbReference>
<evidence type="ECO:0000256" key="6">
    <source>
        <dbReference type="SAM" id="MobiDB-lite"/>
    </source>
</evidence>
<comment type="caution">
    <text evidence="8">The sequence shown here is derived from an EMBL/GenBank/DDBJ whole genome shotgun (WGS) entry which is preliminary data.</text>
</comment>
<dbReference type="Pfam" id="PF00254">
    <property type="entry name" value="FKBP_C"/>
    <property type="match status" value="1"/>
</dbReference>
<dbReference type="EC" id="5.2.1.8" evidence="4"/>
<feature type="compositionally biased region" description="Low complexity" evidence="6">
    <location>
        <begin position="169"/>
        <end position="182"/>
    </location>
</feature>
<keyword evidence="2 4" id="KW-0697">Rotamase</keyword>
<dbReference type="PANTHER" id="PTHR43811:SF19">
    <property type="entry name" value="39 KDA FK506-BINDING NUCLEAR PROTEIN"/>
    <property type="match status" value="1"/>
</dbReference>
<dbReference type="Proteomes" id="UP001255856">
    <property type="component" value="Unassembled WGS sequence"/>
</dbReference>
<feature type="region of interest" description="Disordered" evidence="6">
    <location>
        <begin position="169"/>
        <end position="259"/>
    </location>
</feature>
<feature type="domain" description="PPIase FKBP-type" evidence="7">
    <location>
        <begin position="280"/>
        <end position="368"/>
    </location>
</feature>
<dbReference type="Pfam" id="PF17800">
    <property type="entry name" value="NPL"/>
    <property type="match status" value="1"/>
</dbReference>
<feature type="compositionally biased region" description="Acidic residues" evidence="6">
    <location>
        <begin position="131"/>
        <end position="144"/>
    </location>
</feature>
<evidence type="ECO:0000256" key="1">
    <source>
        <dbReference type="ARBA" id="ARBA00000971"/>
    </source>
</evidence>
<evidence type="ECO:0000313" key="9">
    <source>
        <dbReference type="Proteomes" id="UP001255856"/>
    </source>
</evidence>
<dbReference type="GO" id="GO:0005634">
    <property type="term" value="C:nucleus"/>
    <property type="evidence" value="ECO:0007669"/>
    <property type="project" value="UniProtKB-ARBA"/>
</dbReference>
<proteinExistence type="inferred from homology"/>
<keyword evidence="9" id="KW-1185">Reference proteome</keyword>
<keyword evidence="3 4" id="KW-0413">Isomerase</keyword>
<feature type="region of interest" description="Disordered" evidence="6">
    <location>
        <begin position="99"/>
        <end position="155"/>
    </location>
</feature>
<accession>A0AAD9IMG2</accession>
<evidence type="ECO:0000313" key="8">
    <source>
        <dbReference type="EMBL" id="KAK2080366.1"/>
    </source>
</evidence>
<sequence>MASEGSFWGIEVKPGKPERLESPEGAFQIHLSQASLAEDVKPGQKARVTLAADGKKFVICSLKEGVCENAALDLILDEDLTFQVKGDATVHLTGYYLPASDDEDLASGSESEGEEFSSDEDGVALLHPDDIDSDDLTSEGESDLEEAHGRLDVEIKELDEEDVVVTTAKALPAPEAKPAPAGAKRKAPDSKAEPEPETKKGAAAQKAAPAQKAVAKKAEAATPAQKPVAKPAQAATPKPAEAAKPAAAAAKTPKTRTFPNGFEITTVKQGLPDAKVAKAGKTVVVKYTGRLKTNGKVFDSTKGNKTFNFKLGVGEVIKGWDRGVDGMRVGEKRRLIIPPQMGYGGTGAGKVIPPNAWLDFEVELVNVRG</sequence>
<dbReference type="InterPro" id="IPR046357">
    <property type="entry name" value="PPIase_dom_sf"/>
</dbReference>
<dbReference type="FunFam" id="3.10.50.40:FF:000006">
    <property type="entry name" value="Peptidyl-prolyl cis-trans isomerase"/>
    <property type="match status" value="1"/>
</dbReference>